<reference evidence="2" key="3">
    <citation type="submission" date="2011-03" db="EMBL/GenBank/DDBJ databases">
        <title>Annotation of Magnaporthe poae ATCC 64411.</title>
        <authorList>
            <person name="Ma L.-J."/>
            <person name="Dead R."/>
            <person name="Young S.K."/>
            <person name="Zeng Q."/>
            <person name="Gargeya S."/>
            <person name="Fitzgerald M."/>
            <person name="Haas B."/>
            <person name="Abouelleil A."/>
            <person name="Alvarado L."/>
            <person name="Arachchi H.M."/>
            <person name="Berlin A."/>
            <person name="Brown A."/>
            <person name="Chapman S.B."/>
            <person name="Chen Z."/>
            <person name="Dunbar C."/>
            <person name="Freedman E."/>
            <person name="Gearin G."/>
            <person name="Gellesch M."/>
            <person name="Goldberg J."/>
            <person name="Griggs A."/>
            <person name="Gujja S."/>
            <person name="Heiman D."/>
            <person name="Howarth C."/>
            <person name="Larson L."/>
            <person name="Lui A."/>
            <person name="MacDonald P.J.P."/>
            <person name="Mehta T."/>
            <person name="Montmayeur A."/>
            <person name="Murphy C."/>
            <person name="Neiman D."/>
            <person name="Pearson M."/>
            <person name="Priest M."/>
            <person name="Roberts A."/>
            <person name="Saif S."/>
            <person name="Shea T."/>
            <person name="Shenoy N."/>
            <person name="Sisk P."/>
            <person name="Stolte C."/>
            <person name="Sykes S."/>
            <person name="Yandava C."/>
            <person name="Wortman J."/>
            <person name="Nusbaum C."/>
            <person name="Birren B."/>
        </authorList>
    </citation>
    <scope>NUCLEOTIDE SEQUENCE</scope>
    <source>
        <strain evidence="2">ATCC 64411</strain>
    </source>
</reference>
<dbReference type="EMBL" id="ADBL01001836">
    <property type="status" value="NOT_ANNOTATED_CDS"/>
    <property type="molecule type" value="Genomic_DNA"/>
</dbReference>
<reference evidence="3" key="5">
    <citation type="submission" date="2015-06" db="UniProtKB">
        <authorList>
            <consortium name="EnsemblFungi"/>
        </authorList>
    </citation>
    <scope>IDENTIFICATION</scope>
    <source>
        <strain evidence="3">ATCC 64411</strain>
    </source>
</reference>
<evidence type="ECO:0000256" key="1">
    <source>
        <dbReference type="SAM" id="MobiDB-lite"/>
    </source>
</evidence>
<reference evidence="2" key="1">
    <citation type="submission" date="2010-05" db="EMBL/GenBank/DDBJ databases">
        <title>The Genome Sequence of Magnaporthe poae strain ATCC 64411.</title>
        <authorList>
            <consortium name="The Broad Institute Genome Sequencing Platform"/>
            <consortium name="Broad Institute Genome Sequencing Center for Infectious Disease"/>
            <person name="Ma L.-J."/>
            <person name="Dead R."/>
            <person name="Young S."/>
            <person name="Zeng Q."/>
            <person name="Koehrsen M."/>
            <person name="Alvarado L."/>
            <person name="Berlin A."/>
            <person name="Chapman S.B."/>
            <person name="Chen Z."/>
            <person name="Freedman E."/>
            <person name="Gellesch M."/>
            <person name="Goldberg J."/>
            <person name="Griggs A."/>
            <person name="Gujja S."/>
            <person name="Heilman E.R."/>
            <person name="Heiman D."/>
            <person name="Hepburn T."/>
            <person name="Howarth C."/>
            <person name="Jen D."/>
            <person name="Larson L."/>
            <person name="Mehta T."/>
            <person name="Neiman D."/>
            <person name="Pearson M."/>
            <person name="Roberts A."/>
            <person name="Saif S."/>
            <person name="Shea T."/>
            <person name="Shenoy N."/>
            <person name="Sisk P."/>
            <person name="Stolte C."/>
            <person name="Sykes S."/>
            <person name="Walk T."/>
            <person name="White J."/>
            <person name="Yandava C."/>
            <person name="Haas B."/>
            <person name="Nusbaum C."/>
            <person name="Birren B."/>
        </authorList>
    </citation>
    <scope>NUCLEOTIDE SEQUENCE</scope>
    <source>
        <strain evidence="2">ATCC 64411</strain>
    </source>
</reference>
<protein>
    <submittedName>
        <fullName evidence="2 3">Uncharacterized protein</fullName>
    </submittedName>
</protein>
<sequence>MGSWQDSWGGCSDAWSSNPPESQDWGDFSTTRGRAPPWFENDFNATVRHVCSLPVDGQSTRRAINQYDRWSLAAAAYHLMRDRGNSESWILMVKEYRSERKGPLQNHATWRTTSEIITAISQATLRHANWGEVVDAGVDEALNDYVLSDRGILVLRQQTMTLFALACNYNRLSDLIPLLAEANLCGFLASKPEPSNFPAYPSKVRHWYSEVLGGNLLLDDPVPAALRFKTDGASNSAASDSISVTAPCTAAPTHFASDGCNQAQYSAESAMTLTSPPDMSISPDYSSWQFAETRQEMTSSGPDSDHENTQEPAKVSELAVFKTMEQIFERMTFLENRHREDEETIGKLRSELAVARANEQAMSSARDVDPKAEERSRLTARIAEVDAALHFHRPDTREYLEASHEKLGLQIQLHDL</sequence>
<feature type="compositionally biased region" description="Polar residues" evidence="1">
    <location>
        <begin position="293"/>
        <end position="302"/>
    </location>
</feature>
<dbReference type="Proteomes" id="UP000011715">
    <property type="component" value="Unassembled WGS sequence"/>
</dbReference>
<gene>
    <name evidence="2" type="ORF">MAPG_07572</name>
</gene>
<dbReference type="EMBL" id="GL876971">
    <property type="protein sequence ID" value="KLU88586.1"/>
    <property type="molecule type" value="Genomic_DNA"/>
</dbReference>
<accession>A0A0C4E513</accession>
<dbReference type="AlphaFoldDB" id="A0A0C4E513"/>
<keyword evidence="4" id="KW-1185">Reference proteome</keyword>
<reference evidence="3" key="4">
    <citation type="journal article" date="2015" name="G3 (Bethesda)">
        <title>Genome sequences of three phytopathogenic species of the Magnaporthaceae family of fungi.</title>
        <authorList>
            <person name="Okagaki L.H."/>
            <person name="Nunes C.C."/>
            <person name="Sailsbery J."/>
            <person name="Clay B."/>
            <person name="Brown D."/>
            <person name="John T."/>
            <person name="Oh Y."/>
            <person name="Young N."/>
            <person name="Fitzgerald M."/>
            <person name="Haas B.J."/>
            <person name="Zeng Q."/>
            <person name="Young S."/>
            <person name="Adiconis X."/>
            <person name="Fan L."/>
            <person name="Levin J.Z."/>
            <person name="Mitchell T.K."/>
            <person name="Okubara P.A."/>
            <person name="Farman M.L."/>
            <person name="Kohn L.M."/>
            <person name="Birren B."/>
            <person name="Ma L.-J."/>
            <person name="Dean R.A."/>
        </authorList>
    </citation>
    <scope>NUCLEOTIDE SEQUENCE</scope>
    <source>
        <strain evidence="3">ATCC 64411 / 73-15</strain>
    </source>
</reference>
<feature type="region of interest" description="Disordered" evidence="1">
    <location>
        <begin position="293"/>
        <end position="312"/>
    </location>
</feature>
<evidence type="ECO:0000313" key="4">
    <source>
        <dbReference type="Proteomes" id="UP000011715"/>
    </source>
</evidence>
<feature type="region of interest" description="Disordered" evidence="1">
    <location>
        <begin position="1"/>
        <end position="31"/>
    </location>
</feature>
<reference evidence="4" key="2">
    <citation type="submission" date="2010-05" db="EMBL/GenBank/DDBJ databases">
        <title>The genome sequence of Magnaporthe poae strain ATCC 64411.</title>
        <authorList>
            <person name="Ma L.-J."/>
            <person name="Dead R."/>
            <person name="Young S."/>
            <person name="Zeng Q."/>
            <person name="Koehrsen M."/>
            <person name="Alvarado L."/>
            <person name="Berlin A."/>
            <person name="Chapman S.B."/>
            <person name="Chen Z."/>
            <person name="Freedman E."/>
            <person name="Gellesch M."/>
            <person name="Goldberg J."/>
            <person name="Griggs A."/>
            <person name="Gujja S."/>
            <person name="Heilman E.R."/>
            <person name="Heiman D."/>
            <person name="Hepburn T."/>
            <person name="Howarth C."/>
            <person name="Jen D."/>
            <person name="Larson L."/>
            <person name="Mehta T."/>
            <person name="Neiman D."/>
            <person name="Pearson M."/>
            <person name="Roberts A."/>
            <person name="Saif S."/>
            <person name="Shea T."/>
            <person name="Shenoy N."/>
            <person name="Sisk P."/>
            <person name="Stolte C."/>
            <person name="Sykes S."/>
            <person name="Walk T."/>
            <person name="White J."/>
            <person name="Yandava C."/>
            <person name="Haas B."/>
            <person name="Nusbaum C."/>
            <person name="Birren B."/>
        </authorList>
    </citation>
    <scope>NUCLEOTIDE SEQUENCE [LARGE SCALE GENOMIC DNA]</scope>
    <source>
        <strain evidence="4">ATCC 64411 / 73-15</strain>
    </source>
</reference>
<proteinExistence type="predicted"/>
<name>A0A0C4E513_MAGP6</name>
<dbReference type="VEuPathDB" id="FungiDB:MAPG_07572"/>
<organism evidence="3 4">
    <name type="scientific">Magnaporthiopsis poae (strain ATCC 64411 / 73-15)</name>
    <name type="common">Kentucky bluegrass fungus</name>
    <name type="synonym">Magnaporthe poae</name>
    <dbReference type="NCBI Taxonomy" id="644358"/>
    <lineage>
        <taxon>Eukaryota</taxon>
        <taxon>Fungi</taxon>
        <taxon>Dikarya</taxon>
        <taxon>Ascomycota</taxon>
        <taxon>Pezizomycotina</taxon>
        <taxon>Sordariomycetes</taxon>
        <taxon>Sordariomycetidae</taxon>
        <taxon>Magnaporthales</taxon>
        <taxon>Magnaporthaceae</taxon>
        <taxon>Magnaporthiopsis</taxon>
    </lineage>
</organism>
<evidence type="ECO:0000313" key="2">
    <source>
        <dbReference type="EMBL" id="KLU88586.1"/>
    </source>
</evidence>
<evidence type="ECO:0000313" key="3">
    <source>
        <dbReference type="EnsemblFungi" id="MAPG_07572T0"/>
    </source>
</evidence>
<dbReference type="EnsemblFungi" id="MAPG_07572T0">
    <property type="protein sequence ID" value="MAPG_07572T0"/>
    <property type="gene ID" value="MAPG_07572"/>
</dbReference>